<reference evidence="1" key="1">
    <citation type="submission" date="2014-05" db="EMBL/GenBank/DDBJ databases">
        <authorList>
            <person name="Chronopoulou M."/>
        </authorList>
    </citation>
    <scope>NUCLEOTIDE SEQUENCE</scope>
    <source>
        <tissue evidence="1">Whole organism</tissue>
    </source>
</reference>
<organism evidence="1">
    <name type="scientific">Lepeophtheirus salmonis</name>
    <name type="common">Salmon louse</name>
    <name type="synonym">Caligus salmonis</name>
    <dbReference type="NCBI Taxonomy" id="72036"/>
    <lineage>
        <taxon>Eukaryota</taxon>
        <taxon>Metazoa</taxon>
        <taxon>Ecdysozoa</taxon>
        <taxon>Arthropoda</taxon>
        <taxon>Crustacea</taxon>
        <taxon>Multicrustacea</taxon>
        <taxon>Hexanauplia</taxon>
        <taxon>Copepoda</taxon>
        <taxon>Siphonostomatoida</taxon>
        <taxon>Caligidae</taxon>
        <taxon>Lepeophtheirus</taxon>
    </lineage>
</organism>
<sequence>MPSLDVDVSVLIFKYGLNSLRIGEYESLKFDHHFR</sequence>
<protein>
    <submittedName>
        <fullName evidence="1">Uncharacterized protein</fullName>
    </submittedName>
</protein>
<dbReference type="AlphaFoldDB" id="A0A0K2UXN2"/>
<accession>A0A0K2UXN2</accession>
<dbReference type="EMBL" id="HACA01025266">
    <property type="protein sequence ID" value="CDW42627.1"/>
    <property type="molecule type" value="Transcribed_RNA"/>
</dbReference>
<proteinExistence type="predicted"/>
<name>A0A0K2UXN2_LEPSM</name>
<evidence type="ECO:0000313" key="1">
    <source>
        <dbReference type="EMBL" id="CDW42627.1"/>
    </source>
</evidence>